<dbReference type="HAMAP" id="MF_01440">
    <property type="entry name" value="CheD"/>
    <property type="match status" value="1"/>
</dbReference>
<keyword evidence="2 3" id="KW-0378">Hydrolase</keyword>
<accession>A0A1F6TWH0</accession>
<dbReference type="CDD" id="cd16352">
    <property type="entry name" value="CheD"/>
    <property type="match status" value="1"/>
</dbReference>
<evidence type="ECO:0000256" key="1">
    <source>
        <dbReference type="ARBA" id="ARBA00022500"/>
    </source>
</evidence>
<protein>
    <recommendedName>
        <fullName evidence="3">Probable chemoreceptor glutamine deamidase CheD</fullName>
        <ecNumber evidence="3">3.5.1.44</ecNumber>
    </recommendedName>
</protein>
<dbReference type="SUPFAM" id="SSF64438">
    <property type="entry name" value="CNF1/YfiH-like putative cysteine hydrolases"/>
    <property type="match status" value="1"/>
</dbReference>
<dbReference type="InterPro" id="IPR005659">
    <property type="entry name" value="Chemorcpt_Glu_NH3ase_CheD"/>
</dbReference>
<keyword evidence="1 3" id="KW-0145">Chemotaxis</keyword>
<dbReference type="EC" id="3.5.1.44" evidence="3"/>
<comment type="catalytic activity">
    <reaction evidence="3">
        <text>L-glutaminyl-[protein] + H2O = L-glutamyl-[protein] + NH4(+)</text>
        <dbReference type="Rhea" id="RHEA:16441"/>
        <dbReference type="Rhea" id="RHEA-COMP:10207"/>
        <dbReference type="Rhea" id="RHEA-COMP:10208"/>
        <dbReference type="ChEBI" id="CHEBI:15377"/>
        <dbReference type="ChEBI" id="CHEBI:28938"/>
        <dbReference type="ChEBI" id="CHEBI:29973"/>
        <dbReference type="ChEBI" id="CHEBI:30011"/>
        <dbReference type="EC" id="3.5.1.44"/>
    </reaction>
</comment>
<dbReference type="Gene3D" id="3.30.1330.200">
    <property type="match status" value="1"/>
</dbReference>
<evidence type="ECO:0000256" key="3">
    <source>
        <dbReference type="HAMAP-Rule" id="MF_01440"/>
    </source>
</evidence>
<dbReference type="AlphaFoldDB" id="A0A1F6TWH0"/>
<dbReference type="PANTHER" id="PTHR35147:SF2">
    <property type="entry name" value="CHEMORECEPTOR GLUTAMINE DEAMIDASE CHED-RELATED"/>
    <property type="match status" value="1"/>
</dbReference>
<evidence type="ECO:0000313" key="4">
    <source>
        <dbReference type="EMBL" id="OGI49498.1"/>
    </source>
</evidence>
<dbReference type="STRING" id="1817768.A3A87_08005"/>
<comment type="similarity">
    <text evidence="3">Belongs to the CheD family.</text>
</comment>
<dbReference type="Pfam" id="PF03975">
    <property type="entry name" value="CheD"/>
    <property type="match status" value="1"/>
</dbReference>
<evidence type="ECO:0000256" key="2">
    <source>
        <dbReference type="ARBA" id="ARBA00022801"/>
    </source>
</evidence>
<dbReference type="EMBL" id="MFTC01000097">
    <property type="protein sequence ID" value="OGI49498.1"/>
    <property type="molecule type" value="Genomic_DNA"/>
</dbReference>
<evidence type="ECO:0000313" key="5">
    <source>
        <dbReference type="Proteomes" id="UP000179037"/>
    </source>
</evidence>
<reference evidence="4 5" key="1">
    <citation type="journal article" date="2016" name="Nat. Commun.">
        <title>Thousands of microbial genomes shed light on interconnected biogeochemical processes in an aquifer system.</title>
        <authorList>
            <person name="Anantharaman K."/>
            <person name="Brown C.T."/>
            <person name="Hug L.A."/>
            <person name="Sharon I."/>
            <person name="Castelle C.J."/>
            <person name="Probst A.J."/>
            <person name="Thomas B.C."/>
            <person name="Singh A."/>
            <person name="Wilkins M.J."/>
            <person name="Karaoz U."/>
            <person name="Brodie E.L."/>
            <person name="Williams K.H."/>
            <person name="Hubbard S.S."/>
            <person name="Banfield J.F."/>
        </authorList>
    </citation>
    <scope>NUCLEOTIDE SEQUENCE [LARGE SCALE GENOMIC DNA]</scope>
</reference>
<dbReference type="PANTHER" id="PTHR35147">
    <property type="entry name" value="CHEMORECEPTOR GLUTAMINE DEAMIDASE CHED-RELATED"/>
    <property type="match status" value="1"/>
</dbReference>
<dbReference type="Proteomes" id="UP000179037">
    <property type="component" value="Unassembled WGS sequence"/>
</dbReference>
<sequence length="201" mass="22637">MKFIQPKRDTGTRLPPDLDDDLTRMTIHIGGLHASRQPLLLDTVLGSCIAACLYDPVLGMGGMNHFMLPEGYNPGDPTSTRYGVNAMELLISDLMKLGADRRRFQAKIFGGGHVLNIRESLDGVPQRNIDFVKRFLETEQIPVVREDLGGFQPRRVLFHTHTGKVFLKYLGNNEAERTAREELVYLISLKKQKLDGDVTLF</sequence>
<comment type="caution">
    <text evidence="4">The sequence shown here is derived from an EMBL/GenBank/DDBJ whole genome shotgun (WGS) entry which is preliminary data.</text>
</comment>
<gene>
    <name evidence="3" type="primary">cheD</name>
    <name evidence="4" type="ORF">A3A87_08005</name>
</gene>
<comment type="function">
    <text evidence="3">Probably deamidates glutamine residues to glutamate on methyl-accepting chemotaxis receptors (MCPs), playing an important role in chemotaxis.</text>
</comment>
<proteinExistence type="inferred from homology"/>
<dbReference type="InterPro" id="IPR011324">
    <property type="entry name" value="Cytotoxic_necrot_fac-like_cat"/>
</dbReference>
<dbReference type="GO" id="GO:0006935">
    <property type="term" value="P:chemotaxis"/>
    <property type="evidence" value="ECO:0007669"/>
    <property type="project" value="UniProtKB-UniRule"/>
</dbReference>
<name>A0A1F6TWH0_9PROT</name>
<dbReference type="InterPro" id="IPR038592">
    <property type="entry name" value="CheD-like_sf"/>
</dbReference>
<organism evidence="4 5">
    <name type="scientific">Candidatus Muproteobacteria bacterium RIFCSPLOWO2_01_FULL_60_18</name>
    <dbReference type="NCBI Taxonomy" id="1817768"/>
    <lineage>
        <taxon>Bacteria</taxon>
        <taxon>Pseudomonadati</taxon>
        <taxon>Pseudomonadota</taxon>
        <taxon>Candidatus Muproteobacteria</taxon>
    </lineage>
</organism>
<dbReference type="GO" id="GO:0050568">
    <property type="term" value="F:protein-glutamine glutaminase activity"/>
    <property type="evidence" value="ECO:0007669"/>
    <property type="project" value="UniProtKB-UniRule"/>
</dbReference>